<dbReference type="HOGENOM" id="CLU_021839_0_0_11"/>
<evidence type="ECO:0000256" key="3">
    <source>
        <dbReference type="ARBA" id="ARBA00023082"/>
    </source>
</evidence>
<dbReference type="InterPro" id="IPR007627">
    <property type="entry name" value="RNA_pol_sigma70_r2"/>
</dbReference>
<dbReference type="Pfam" id="PF04542">
    <property type="entry name" value="Sigma70_r2"/>
    <property type="match status" value="1"/>
</dbReference>
<dbReference type="InterPro" id="IPR013249">
    <property type="entry name" value="RNA_pol_sigma70_r4_t2"/>
</dbReference>
<evidence type="ECO:0000313" key="10">
    <source>
        <dbReference type="Proteomes" id="UP000016605"/>
    </source>
</evidence>
<evidence type="ECO:0000256" key="5">
    <source>
        <dbReference type="ARBA" id="ARBA00023163"/>
    </source>
</evidence>
<dbReference type="InterPro" id="IPR013324">
    <property type="entry name" value="RNA_pol_sigma_r3/r4-like"/>
</dbReference>
<evidence type="ECO:0000313" key="9">
    <source>
        <dbReference type="EMBL" id="ERK72365.1"/>
    </source>
</evidence>
<dbReference type="Gene3D" id="1.10.10.10">
    <property type="entry name" value="Winged helix-like DNA-binding domain superfamily/Winged helix DNA-binding domain"/>
    <property type="match status" value="1"/>
</dbReference>
<keyword evidence="5" id="KW-0804">Transcription</keyword>
<organism evidence="9 10">
    <name type="scientific">Leifsonia aquatica ATCC 14665</name>
    <dbReference type="NCBI Taxonomy" id="1358026"/>
    <lineage>
        <taxon>Bacteria</taxon>
        <taxon>Bacillati</taxon>
        <taxon>Actinomycetota</taxon>
        <taxon>Actinomycetes</taxon>
        <taxon>Micrococcales</taxon>
        <taxon>Microbacteriaceae</taxon>
        <taxon>Leifsonia</taxon>
    </lineage>
</organism>
<comment type="caution">
    <text evidence="9">The sequence shown here is derived from an EMBL/GenBank/DDBJ whole genome shotgun (WGS) entry which is preliminary data.</text>
</comment>
<name>U2RAU6_LEIAQ</name>
<dbReference type="Pfam" id="PF13490">
    <property type="entry name" value="zf-HC2"/>
    <property type="match status" value="1"/>
</dbReference>
<feature type="domain" description="Putative zinc-finger" evidence="8">
    <location>
        <begin position="189"/>
        <end position="222"/>
    </location>
</feature>
<dbReference type="GO" id="GO:0006352">
    <property type="term" value="P:DNA-templated transcription initiation"/>
    <property type="evidence" value="ECO:0007669"/>
    <property type="project" value="InterPro"/>
</dbReference>
<evidence type="ECO:0000259" key="6">
    <source>
        <dbReference type="Pfam" id="PF04542"/>
    </source>
</evidence>
<dbReference type="InterPro" id="IPR039425">
    <property type="entry name" value="RNA_pol_sigma-70-like"/>
</dbReference>
<dbReference type="InterPro" id="IPR036388">
    <property type="entry name" value="WH-like_DNA-bd_sf"/>
</dbReference>
<dbReference type="SUPFAM" id="SSF88659">
    <property type="entry name" value="Sigma3 and sigma4 domains of RNA polymerase sigma factors"/>
    <property type="match status" value="1"/>
</dbReference>
<gene>
    <name evidence="9" type="ORF">N136_01278</name>
</gene>
<proteinExistence type="inferred from homology"/>
<feature type="non-terminal residue" evidence="9">
    <location>
        <position position="288"/>
    </location>
</feature>
<dbReference type="NCBIfam" id="TIGR02937">
    <property type="entry name" value="sigma70-ECF"/>
    <property type="match status" value="1"/>
</dbReference>
<dbReference type="InterPro" id="IPR041916">
    <property type="entry name" value="Anti_sigma_zinc_sf"/>
</dbReference>
<dbReference type="Proteomes" id="UP000016605">
    <property type="component" value="Unassembled WGS sequence"/>
</dbReference>
<keyword evidence="4" id="KW-0238">DNA-binding</keyword>
<dbReference type="AlphaFoldDB" id="U2RAU6"/>
<evidence type="ECO:0000256" key="1">
    <source>
        <dbReference type="ARBA" id="ARBA00010641"/>
    </source>
</evidence>
<dbReference type="GO" id="GO:0016987">
    <property type="term" value="F:sigma factor activity"/>
    <property type="evidence" value="ECO:0007669"/>
    <property type="project" value="UniProtKB-KW"/>
</dbReference>
<dbReference type="GO" id="GO:0003677">
    <property type="term" value="F:DNA binding"/>
    <property type="evidence" value="ECO:0007669"/>
    <property type="project" value="UniProtKB-KW"/>
</dbReference>
<evidence type="ECO:0000259" key="8">
    <source>
        <dbReference type="Pfam" id="PF13490"/>
    </source>
</evidence>
<keyword evidence="3" id="KW-0731">Sigma factor</keyword>
<evidence type="ECO:0000256" key="2">
    <source>
        <dbReference type="ARBA" id="ARBA00023015"/>
    </source>
</evidence>
<dbReference type="RefSeq" id="WP_021758047.1">
    <property type="nucleotide sequence ID" value="NZ_KI272002.1"/>
</dbReference>
<dbReference type="OrthoDB" id="4990598at2"/>
<evidence type="ECO:0000259" key="7">
    <source>
        <dbReference type="Pfam" id="PF08281"/>
    </source>
</evidence>
<dbReference type="InterPro" id="IPR027383">
    <property type="entry name" value="Znf_put"/>
</dbReference>
<dbReference type="Pfam" id="PF08281">
    <property type="entry name" value="Sigma70_r4_2"/>
    <property type="match status" value="1"/>
</dbReference>
<keyword evidence="2" id="KW-0805">Transcription regulation</keyword>
<dbReference type="PANTHER" id="PTHR43133:SF8">
    <property type="entry name" value="RNA POLYMERASE SIGMA FACTOR HI_1459-RELATED"/>
    <property type="match status" value="1"/>
</dbReference>
<dbReference type="PANTHER" id="PTHR43133">
    <property type="entry name" value="RNA POLYMERASE ECF-TYPE SIGMA FACTO"/>
    <property type="match status" value="1"/>
</dbReference>
<dbReference type="EMBL" id="AWVQ01000140">
    <property type="protein sequence ID" value="ERK72365.1"/>
    <property type="molecule type" value="Genomic_DNA"/>
</dbReference>
<sequence length="288" mass="30513">MPDLSDLSDLQLVDATRAGDRNAFAELWRRHARAGLAVARSHSDLDADDLVAEAYAKIYQAIANGHGPTSGFRAYLFTTVRNVAASWGRRARETPIDDADTIEDPAFTEAAGLEALDRSLTANAFRTLPTRWQEVLWYCEVEGMKPAEVAPLLGMSANAVAALAYRAREGLRQAWIQAHLAAVPEDSDCHWTTERLGSYARHGLGKRETAKVEAHLLDCARCTIVAEEAKDVGSRMALVLLPLIAGVGGATAYSAWMQSGAHTVPYALGAAGAAMPAAATAGAGAGAG</sequence>
<dbReference type="InterPro" id="IPR014284">
    <property type="entry name" value="RNA_pol_sigma-70_dom"/>
</dbReference>
<dbReference type="SUPFAM" id="SSF88946">
    <property type="entry name" value="Sigma2 domain of RNA polymerase sigma factors"/>
    <property type="match status" value="1"/>
</dbReference>
<feature type="domain" description="RNA polymerase sigma-70 region 2" evidence="6">
    <location>
        <begin position="30"/>
        <end position="92"/>
    </location>
</feature>
<comment type="similarity">
    <text evidence="1">Belongs to the sigma-70 factor family. ECF subfamily.</text>
</comment>
<accession>U2RAU6</accession>
<dbReference type="Gene3D" id="1.10.1740.10">
    <property type="match status" value="1"/>
</dbReference>
<dbReference type="InterPro" id="IPR013325">
    <property type="entry name" value="RNA_pol_sigma_r2"/>
</dbReference>
<evidence type="ECO:0000256" key="4">
    <source>
        <dbReference type="ARBA" id="ARBA00023125"/>
    </source>
</evidence>
<dbReference type="Gene3D" id="1.10.10.1320">
    <property type="entry name" value="Anti-sigma factor, zinc-finger domain"/>
    <property type="match status" value="1"/>
</dbReference>
<reference evidence="9 10" key="1">
    <citation type="submission" date="2013-08" db="EMBL/GenBank/DDBJ databases">
        <authorList>
            <person name="Weinstock G."/>
            <person name="Sodergren E."/>
            <person name="Wylie T."/>
            <person name="Fulton L."/>
            <person name="Fulton R."/>
            <person name="Fronick C."/>
            <person name="O'Laughlin M."/>
            <person name="Godfrey J."/>
            <person name="Miner T."/>
            <person name="Herter B."/>
            <person name="Appelbaum E."/>
            <person name="Cordes M."/>
            <person name="Lek S."/>
            <person name="Wollam A."/>
            <person name="Pepin K.H."/>
            <person name="Palsikar V.B."/>
            <person name="Mitreva M."/>
            <person name="Wilson R.K."/>
        </authorList>
    </citation>
    <scope>NUCLEOTIDE SEQUENCE [LARGE SCALE GENOMIC DNA]</scope>
    <source>
        <strain evidence="9 10">ATCC 14665</strain>
    </source>
</reference>
<feature type="domain" description="RNA polymerase sigma factor 70 region 4 type 2" evidence="7">
    <location>
        <begin position="124"/>
        <end position="169"/>
    </location>
</feature>
<protein>
    <submittedName>
        <fullName evidence="9">Sigma-70 region 2</fullName>
    </submittedName>
</protein>